<accession>A0A5B6VN74</accession>
<name>A0A5B6VN74_9ROSI</name>
<organism evidence="1 2">
    <name type="scientific">Gossypium australe</name>
    <dbReference type="NCBI Taxonomy" id="47621"/>
    <lineage>
        <taxon>Eukaryota</taxon>
        <taxon>Viridiplantae</taxon>
        <taxon>Streptophyta</taxon>
        <taxon>Embryophyta</taxon>
        <taxon>Tracheophyta</taxon>
        <taxon>Spermatophyta</taxon>
        <taxon>Magnoliopsida</taxon>
        <taxon>eudicotyledons</taxon>
        <taxon>Gunneridae</taxon>
        <taxon>Pentapetalae</taxon>
        <taxon>rosids</taxon>
        <taxon>malvids</taxon>
        <taxon>Malvales</taxon>
        <taxon>Malvaceae</taxon>
        <taxon>Malvoideae</taxon>
        <taxon>Gossypium</taxon>
    </lineage>
</organism>
<gene>
    <name evidence="1" type="ORF">EPI10_016302</name>
</gene>
<reference evidence="2" key="1">
    <citation type="journal article" date="2019" name="Plant Biotechnol. J.">
        <title>Genome sequencing of the Australian wild diploid species Gossypium australe highlights disease resistance and delayed gland morphogenesis.</title>
        <authorList>
            <person name="Cai Y."/>
            <person name="Cai X."/>
            <person name="Wang Q."/>
            <person name="Wang P."/>
            <person name="Zhang Y."/>
            <person name="Cai C."/>
            <person name="Xu Y."/>
            <person name="Wang K."/>
            <person name="Zhou Z."/>
            <person name="Wang C."/>
            <person name="Geng S."/>
            <person name="Li B."/>
            <person name="Dong Q."/>
            <person name="Hou Y."/>
            <person name="Wang H."/>
            <person name="Ai P."/>
            <person name="Liu Z."/>
            <person name="Yi F."/>
            <person name="Sun M."/>
            <person name="An G."/>
            <person name="Cheng J."/>
            <person name="Zhang Y."/>
            <person name="Shi Q."/>
            <person name="Xie Y."/>
            <person name="Shi X."/>
            <person name="Chang Y."/>
            <person name="Huang F."/>
            <person name="Chen Y."/>
            <person name="Hong S."/>
            <person name="Mi L."/>
            <person name="Sun Q."/>
            <person name="Zhang L."/>
            <person name="Zhou B."/>
            <person name="Peng R."/>
            <person name="Zhang X."/>
            <person name="Liu F."/>
        </authorList>
    </citation>
    <scope>NUCLEOTIDE SEQUENCE [LARGE SCALE GENOMIC DNA]</scope>
    <source>
        <strain evidence="2">cv. PA1801</strain>
    </source>
</reference>
<comment type="caution">
    <text evidence="1">The sequence shown here is derived from an EMBL/GenBank/DDBJ whole genome shotgun (WGS) entry which is preliminary data.</text>
</comment>
<dbReference type="AlphaFoldDB" id="A0A5B6VN74"/>
<evidence type="ECO:0000313" key="1">
    <source>
        <dbReference type="EMBL" id="KAA3470611.1"/>
    </source>
</evidence>
<proteinExistence type="predicted"/>
<keyword evidence="2" id="KW-1185">Reference proteome</keyword>
<dbReference type="Proteomes" id="UP000325315">
    <property type="component" value="Unassembled WGS sequence"/>
</dbReference>
<protein>
    <submittedName>
        <fullName evidence="1">Uncharacterized protein</fullName>
    </submittedName>
</protein>
<evidence type="ECO:0000313" key="2">
    <source>
        <dbReference type="Proteomes" id="UP000325315"/>
    </source>
</evidence>
<sequence length="79" mass="8807">MQGERERLGNACLGQNNFGGSLLLKKPYVIGCLGRNTSQMAISSTLKKFDKSSYTWSNIFTATKDLENGFDRQVGDRKN</sequence>
<dbReference type="EMBL" id="SMMG02000006">
    <property type="protein sequence ID" value="KAA3470611.1"/>
    <property type="molecule type" value="Genomic_DNA"/>
</dbReference>